<reference evidence="1" key="1">
    <citation type="submission" date="2021-06" db="EMBL/GenBank/DDBJ databases">
        <authorList>
            <person name="Kallberg Y."/>
            <person name="Tangrot J."/>
            <person name="Rosling A."/>
        </authorList>
    </citation>
    <scope>NUCLEOTIDE SEQUENCE</scope>
    <source>
        <strain evidence="1">MT106</strain>
    </source>
</reference>
<keyword evidence="2" id="KW-1185">Reference proteome</keyword>
<organism evidence="1 2">
    <name type="scientific">Ambispora gerdemannii</name>
    <dbReference type="NCBI Taxonomy" id="144530"/>
    <lineage>
        <taxon>Eukaryota</taxon>
        <taxon>Fungi</taxon>
        <taxon>Fungi incertae sedis</taxon>
        <taxon>Mucoromycota</taxon>
        <taxon>Glomeromycotina</taxon>
        <taxon>Glomeromycetes</taxon>
        <taxon>Archaeosporales</taxon>
        <taxon>Ambisporaceae</taxon>
        <taxon>Ambispora</taxon>
    </lineage>
</organism>
<name>A0A9N9DCQ8_9GLOM</name>
<accession>A0A9N9DCQ8</accession>
<dbReference type="Proteomes" id="UP000789831">
    <property type="component" value="Unassembled WGS sequence"/>
</dbReference>
<evidence type="ECO:0000313" key="2">
    <source>
        <dbReference type="Proteomes" id="UP000789831"/>
    </source>
</evidence>
<sequence length="57" mass="6717">MIVAYRLKLRARADQNYGRDGYMSEGIAKQKIKRKRAMNICEIIGEFQKLLLEKYHG</sequence>
<evidence type="ECO:0000313" key="1">
    <source>
        <dbReference type="EMBL" id="CAG8630381.1"/>
    </source>
</evidence>
<proteinExistence type="predicted"/>
<dbReference type="AlphaFoldDB" id="A0A9N9DCQ8"/>
<feature type="non-terminal residue" evidence="1">
    <location>
        <position position="57"/>
    </location>
</feature>
<dbReference type="EMBL" id="CAJVPL010003314">
    <property type="protein sequence ID" value="CAG8630381.1"/>
    <property type="molecule type" value="Genomic_DNA"/>
</dbReference>
<gene>
    <name evidence="1" type="ORF">AGERDE_LOCUS10498</name>
</gene>
<protein>
    <submittedName>
        <fullName evidence="1">6941_t:CDS:1</fullName>
    </submittedName>
</protein>
<comment type="caution">
    <text evidence="1">The sequence shown here is derived from an EMBL/GenBank/DDBJ whole genome shotgun (WGS) entry which is preliminary data.</text>
</comment>